<comment type="caution">
    <text evidence="8">The sequence shown here is derived from an EMBL/GenBank/DDBJ whole genome shotgun (WGS) entry which is preliminary data.</text>
</comment>
<feature type="domain" description="Fe/B12 periplasmic-binding" evidence="7">
    <location>
        <begin position="73"/>
        <end position="337"/>
    </location>
</feature>
<evidence type="ECO:0000313" key="9">
    <source>
        <dbReference type="Proteomes" id="UP000245998"/>
    </source>
</evidence>
<evidence type="ECO:0000256" key="1">
    <source>
        <dbReference type="ARBA" id="ARBA00004193"/>
    </source>
</evidence>
<evidence type="ECO:0000256" key="5">
    <source>
        <dbReference type="SAM" id="MobiDB-lite"/>
    </source>
</evidence>
<reference evidence="8 9" key="1">
    <citation type="submission" date="2018-04" db="EMBL/GenBank/DDBJ databases">
        <title>Camelliibacillus theae gen. nov., sp. nov., isolated from Pu'er tea.</title>
        <authorList>
            <person name="Niu L."/>
        </authorList>
    </citation>
    <scope>NUCLEOTIDE SEQUENCE [LARGE SCALE GENOMIC DNA]</scope>
    <source>
        <strain evidence="8 9">T8</strain>
    </source>
</reference>
<protein>
    <submittedName>
        <fullName evidence="8">ABC transporter substrate-binding protein</fullName>
    </submittedName>
</protein>
<dbReference type="Gene3D" id="3.40.50.1980">
    <property type="entry name" value="Nitrogenase molybdenum iron protein domain"/>
    <property type="match status" value="2"/>
</dbReference>
<evidence type="ECO:0000313" key="8">
    <source>
        <dbReference type="EMBL" id="PWA12901.1"/>
    </source>
</evidence>
<sequence length="337" mass="37588">MYNMSKRIKSMVLLTMCLCFALLVSACANAENKGSTGGQKEANESNKNAQNGQFPRTINAANGEITIEEEPKKIAVVHWGYTDSLLLFDLKSVAVALPFTEKQSVLGTESYKPYVDKLDELVVVGENSTVNLEALLAYEPDLIIAGNSINEDIEEDLSRIATTIVIDEEETNVWEDWQPLVIKFGEILGQEDVAESYISEYRSRVKDAKEKLAHLEGTVAFVQVREKEVWLQGTDYLKQYYDGLGLKAPDAATMKEGEQISLEGLTTLDPDHLFLGYFNYSDKSIPALTDEWEDSEVWRRLKAVQNDHVYPINGELALGYGPIGNSYGIQAILEALE</sequence>
<comment type="similarity">
    <text evidence="2">Belongs to the bacterial solute-binding protein 8 family.</text>
</comment>
<dbReference type="GO" id="GO:1901678">
    <property type="term" value="P:iron coordination entity transport"/>
    <property type="evidence" value="ECO:0007669"/>
    <property type="project" value="UniProtKB-ARBA"/>
</dbReference>
<dbReference type="PANTHER" id="PTHR30532">
    <property type="entry name" value="IRON III DICITRATE-BINDING PERIPLASMIC PROTEIN"/>
    <property type="match status" value="1"/>
</dbReference>
<dbReference type="PROSITE" id="PS50983">
    <property type="entry name" value="FE_B12_PBP"/>
    <property type="match status" value="1"/>
</dbReference>
<accession>A0A2U1K5U0</accession>
<feature type="chain" id="PRO_5015471260" evidence="6">
    <location>
        <begin position="31"/>
        <end position="337"/>
    </location>
</feature>
<feature type="compositionally biased region" description="Polar residues" evidence="5">
    <location>
        <begin position="45"/>
        <end position="54"/>
    </location>
</feature>
<evidence type="ECO:0000256" key="6">
    <source>
        <dbReference type="SAM" id="SignalP"/>
    </source>
</evidence>
<dbReference type="InterPro" id="IPR002491">
    <property type="entry name" value="ABC_transptr_periplasmic_BD"/>
</dbReference>
<keyword evidence="9" id="KW-1185">Reference proteome</keyword>
<organism evidence="8 9">
    <name type="scientific">Pueribacillus theae</name>
    <dbReference type="NCBI Taxonomy" id="2171751"/>
    <lineage>
        <taxon>Bacteria</taxon>
        <taxon>Bacillati</taxon>
        <taxon>Bacillota</taxon>
        <taxon>Bacilli</taxon>
        <taxon>Bacillales</taxon>
        <taxon>Bacillaceae</taxon>
        <taxon>Pueribacillus</taxon>
    </lineage>
</organism>
<dbReference type="InterPro" id="IPR051313">
    <property type="entry name" value="Bact_iron-sidero_bind"/>
</dbReference>
<gene>
    <name evidence="8" type="ORF">DCC39_03255</name>
</gene>
<dbReference type="SUPFAM" id="SSF53807">
    <property type="entry name" value="Helical backbone' metal receptor"/>
    <property type="match status" value="1"/>
</dbReference>
<evidence type="ECO:0000256" key="2">
    <source>
        <dbReference type="ARBA" id="ARBA00008814"/>
    </source>
</evidence>
<dbReference type="GO" id="GO:0030288">
    <property type="term" value="C:outer membrane-bounded periplasmic space"/>
    <property type="evidence" value="ECO:0007669"/>
    <property type="project" value="TreeGrafter"/>
</dbReference>
<dbReference type="GO" id="GO:0005886">
    <property type="term" value="C:plasma membrane"/>
    <property type="evidence" value="ECO:0007669"/>
    <property type="project" value="UniProtKB-SubCell"/>
</dbReference>
<dbReference type="AlphaFoldDB" id="A0A2U1K5U0"/>
<keyword evidence="4 6" id="KW-0732">Signal</keyword>
<comment type="subcellular location">
    <subcellularLocation>
        <location evidence="1">Cell membrane</location>
        <topology evidence="1">Lipid-anchor</topology>
    </subcellularLocation>
</comment>
<dbReference type="Pfam" id="PF01497">
    <property type="entry name" value="Peripla_BP_2"/>
    <property type="match status" value="1"/>
</dbReference>
<proteinExistence type="inferred from homology"/>
<dbReference type="OrthoDB" id="9793175at2"/>
<dbReference type="PROSITE" id="PS51257">
    <property type="entry name" value="PROKAR_LIPOPROTEIN"/>
    <property type="match status" value="1"/>
</dbReference>
<dbReference type="Proteomes" id="UP000245998">
    <property type="component" value="Unassembled WGS sequence"/>
</dbReference>
<dbReference type="PANTHER" id="PTHR30532:SF24">
    <property type="entry name" value="FERRIC ENTEROBACTIN-BINDING PERIPLASMIC PROTEIN FEPB"/>
    <property type="match status" value="1"/>
</dbReference>
<feature type="signal peptide" evidence="6">
    <location>
        <begin position="1"/>
        <end position="30"/>
    </location>
</feature>
<evidence type="ECO:0000256" key="4">
    <source>
        <dbReference type="ARBA" id="ARBA00022729"/>
    </source>
</evidence>
<dbReference type="EMBL" id="QCZG01000004">
    <property type="protein sequence ID" value="PWA12901.1"/>
    <property type="molecule type" value="Genomic_DNA"/>
</dbReference>
<evidence type="ECO:0000256" key="3">
    <source>
        <dbReference type="ARBA" id="ARBA00022448"/>
    </source>
</evidence>
<keyword evidence="3" id="KW-0813">Transport</keyword>
<evidence type="ECO:0000259" key="7">
    <source>
        <dbReference type="PROSITE" id="PS50983"/>
    </source>
</evidence>
<dbReference type="CDD" id="cd01146">
    <property type="entry name" value="FhuD"/>
    <property type="match status" value="1"/>
</dbReference>
<name>A0A2U1K5U0_9BACI</name>
<feature type="region of interest" description="Disordered" evidence="5">
    <location>
        <begin position="34"/>
        <end position="54"/>
    </location>
</feature>